<reference evidence="8 9" key="2">
    <citation type="submission" date="2020-08" db="EMBL/GenBank/DDBJ databases">
        <authorList>
            <person name="Ueki A."/>
            <person name="Tonouchi A."/>
        </authorList>
    </citation>
    <scope>NUCLEOTIDE SEQUENCE [LARGE SCALE GENOMIC DNA]</scope>
    <source>
        <strain evidence="8 9">CTTW</strain>
    </source>
</reference>
<evidence type="ECO:0000256" key="6">
    <source>
        <dbReference type="SAM" id="MobiDB-lite"/>
    </source>
</evidence>
<evidence type="ECO:0000256" key="5">
    <source>
        <dbReference type="ARBA" id="ARBA00023288"/>
    </source>
</evidence>
<keyword evidence="3" id="KW-0472">Membrane</keyword>
<evidence type="ECO:0000256" key="3">
    <source>
        <dbReference type="ARBA" id="ARBA00023136"/>
    </source>
</evidence>
<reference evidence="8 9" key="1">
    <citation type="submission" date="2020-08" db="EMBL/GenBank/DDBJ databases">
        <title>Draft genome sequencing of an Anaerocolumna strain isolated from anoxic soil subjected to BSD treatment.</title>
        <authorList>
            <person name="Uek A."/>
            <person name="Tonouchi A."/>
        </authorList>
    </citation>
    <scope>NUCLEOTIDE SEQUENCE [LARGE SCALE GENOMIC DNA]</scope>
    <source>
        <strain evidence="8 9">CTTW</strain>
    </source>
</reference>
<dbReference type="EMBL" id="AP023368">
    <property type="protein sequence ID" value="BCK01006.1"/>
    <property type="molecule type" value="Genomic_DNA"/>
</dbReference>
<organism evidence="8 9">
    <name type="scientific">Anaerocolumna chitinilytica</name>
    <dbReference type="NCBI Taxonomy" id="1727145"/>
    <lineage>
        <taxon>Bacteria</taxon>
        <taxon>Bacillati</taxon>
        <taxon>Bacillota</taxon>
        <taxon>Clostridia</taxon>
        <taxon>Lachnospirales</taxon>
        <taxon>Lachnospiraceae</taxon>
        <taxon>Anaerocolumna</taxon>
    </lineage>
</organism>
<dbReference type="InterPro" id="IPR006059">
    <property type="entry name" value="SBP"/>
</dbReference>
<keyword evidence="9" id="KW-1185">Reference proteome</keyword>
<dbReference type="KEGG" id="acht:bsdcttw_40460"/>
<feature type="region of interest" description="Disordered" evidence="6">
    <location>
        <begin position="23"/>
        <end position="51"/>
    </location>
</feature>
<feature type="chain" id="PRO_5038908139" evidence="7">
    <location>
        <begin position="22"/>
        <end position="582"/>
    </location>
</feature>
<dbReference type="RefSeq" id="WP_185256621.1">
    <property type="nucleotide sequence ID" value="NZ_AP023368.1"/>
</dbReference>
<evidence type="ECO:0000256" key="2">
    <source>
        <dbReference type="ARBA" id="ARBA00022729"/>
    </source>
</evidence>
<keyword evidence="4" id="KW-0564">Palmitate</keyword>
<dbReference type="Proteomes" id="UP000515703">
    <property type="component" value="Chromosome"/>
</dbReference>
<dbReference type="PANTHER" id="PTHR43649:SF33">
    <property type="entry name" value="POLYGALACTURONAN_RHAMNOGALACTURONAN-BINDING PROTEIN YTCQ"/>
    <property type="match status" value="1"/>
</dbReference>
<sequence length="582" mass="64420">MKKKLLSIFLCLMMVATLVSGCSKTDGNKKAESQPADSKGASTTDAATDTKGPKKFDDVKLKMLICWNGGFKTASDQYNNEVAKAIREKTGVTVEFEGIMMSETEKLNLMFASGDMPDIINAPYWGGSAGETAVIKKAASEGRLLAIEDLLPNYPNLANSYDVGIVSQSYLENDLNYKGFNGHKYILPQETPGDTADVTNWAYGVFVRGDVPGALGIDPTTIKTADQLYDFMEKAKEHGFKDVNGNDCIVATTYHDGWDSTGYSINFSEKKFSNYVKQADGTYNYIPLTEDYIKRQLFIWKLVNQGLLDVECFKQSDAQADEKVGNGTALFASAQYSSVINSTKLTGLYSAHPEMKYVPVGPMTYKDGQPIVQLEQNGRAGSPAIIFPSTCSNIEAALTYLDYVNSEEGARLCQYGIEGDTYTLNADGQPRLNKDILTRKAAGDSSADDELREKGIGYILGRTLQADKRFTWWGEIGAGDADAAPAEMVAYKIERPVERADGYPLEGLVQNYKDYDKVKKFAFEGTTQKDYEQRAYFAKSEAEARSILEDYQKYLLTQDNGIFKDYLKYVTECANSRDDILD</sequence>
<dbReference type="AlphaFoldDB" id="A0A7I8DV50"/>
<dbReference type="Pfam" id="PF01547">
    <property type="entry name" value="SBP_bac_1"/>
    <property type="match status" value="1"/>
</dbReference>
<keyword evidence="2 7" id="KW-0732">Signal</keyword>
<feature type="signal peptide" evidence="7">
    <location>
        <begin position="1"/>
        <end position="21"/>
    </location>
</feature>
<keyword evidence="1" id="KW-1003">Cell membrane</keyword>
<evidence type="ECO:0000256" key="1">
    <source>
        <dbReference type="ARBA" id="ARBA00022475"/>
    </source>
</evidence>
<evidence type="ECO:0000256" key="4">
    <source>
        <dbReference type="ARBA" id="ARBA00023139"/>
    </source>
</evidence>
<name>A0A7I8DV50_9FIRM</name>
<evidence type="ECO:0000313" key="8">
    <source>
        <dbReference type="EMBL" id="BCK01006.1"/>
    </source>
</evidence>
<keyword evidence="5" id="KW-0449">Lipoprotein</keyword>
<evidence type="ECO:0000256" key="7">
    <source>
        <dbReference type="SAM" id="SignalP"/>
    </source>
</evidence>
<protein>
    <submittedName>
        <fullName evidence="8">ABC transporter</fullName>
    </submittedName>
</protein>
<gene>
    <name evidence="8" type="ORF">bsdcttw_40460</name>
</gene>
<dbReference type="PANTHER" id="PTHR43649">
    <property type="entry name" value="ARABINOSE-BINDING PROTEIN-RELATED"/>
    <property type="match status" value="1"/>
</dbReference>
<dbReference type="Gene3D" id="3.40.190.10">
    <property type="entry name" value="Periplasmic binding protein-like II"/>
    <property type="match status" value="2"/>
</dbReference>
<proteinExistence type="predicted"/>
<dbReference type="PROSITE" id="PS51257">
    <property type="entry name" value="PROKAR_LIPOPROTEIN"/>
    <property type="match status" value="1"/>
</dbReference>
<dbReference type="InterPro" id="IPR050490">
    <property type="entry name" value="Bact_solute-bd_prot1"/>
</dbReference>
<evidence type="ECO:0000313" key="9">
    <source>
        <dbReference type="Proteomes" id="UP000515703"/>
    </source>
</evidence>
<accession>A0A7I8DV50</accession>
<dbReference type="SUPFAM" id="SSF53850">
    <property type="entry name" value="Periplasmic binding protein-like II"/>
    <property type="match status" value="1"/>
</dbReference>